<dbReference type="GO" id="GO:0006508">
    <property type="term" value="P:proteolysis"/>
    <property type="evidence" value="ECO:0007669"/>
    <property type="project" value="UniProtKB-KW"/>
</dbReference>
<dbReference type="Gene3D" id="3.40.630.10">
    <property type="entry name" value="Zn peptidases"/>
    <property type="match status" value="1"/>
</dbReference>
<comment type="cofactor">
    <cofactor evidence="1">
        <name>Zn(2+)</name>
        <dbReference type="ChEBI" id="CHEBI:29105"/>
    </cofactor>
</comment>
<keyword evidence="5" id="KW-0479">Metal-binding</keyword>
<comment type="similarity">
    <text evidence="2 10">Belongs to the peptidase M14 family.</text>
</comment>
<feature type="domain" description="Peptidase M14" evidence="12">
    <location>
        <begin position="117"/>
        <end position="420"/>
    </location>
</feature>
<dbReference type="FunFam" id="3.40.630.10:FF:000084">
    <property type="entry name" value="Carboxypeptidase B2"/>
    <property type="match status" value="1"/>
</dbReference>
<protein>
    <recommendedName>
        <fullName evidence="12">Peptidase M14 domain-containing protein</fullName>
    </recommendedName>
</protein>
<dbReference type="PRINTS" id="PR00765">
    <property type="entry name" value="CRBOXYPTASEA"/>
</dbReference>
<organism evidence="13 14">
    <name type="scientific">Stachybotrys chlorohalonatus (strain IBT 40285)</name>
    <dbReference type="NCBI Taxonomy" id="1283841"/>
    <lineage>
        <taxon>Eukaryota</taxon>
        <taxon>Fungi</taxon>
        <taxon>Dikarya</taxon>
        <taxon>Ascomycota</taxon>
        <taxon>Pezizomycotina</taxon>
        <taxon>Sordariomycetes</taxon>
        <taxon>Hypocreomycetidae</taxon>
        <taxon>Hypocreales</taxon>
        <taxon>Stachybotryaceae</taxon>
        <taxon>Stachybotrys</taxon>
    </lineage>
</organism>
<keyword evidence="3" id="KW-0121">Carboxypeptidase</keyword>
<dbReference type="Proteomes" id="UP000028524">
    <property type="component" value="Unassembled WGS sequence"/>
</dbReference>
<dbReference type="PANTHER" id="PTHR11705:SF143">
    <property type="entry name" value="SLL0236 PROTEIN"/>
    <property type="match status" value="1"/>
</dbReference>
<evidence type="ECO:0000256" key="3">
    <source>
        <dbReference type="ARBA" id="ARBA00022645"/>
    </source>
</evidence>
<feature type="active site" description="Proton donor/acceptor" evidence="10">
    <location>
        <position position="384"/>
    </location>
</feature>
<evidence type="ECO:0000256" key="2">
    <source>
        <dbReference type="ARBA" id="ARBA00005988"/>
    </source>
</evidence>
<proteinExistence type="inferred from homology"/>
<evidence type="ECO:0000256" key="5">
    <source>
        <dbReference type="ARBA" id="ARBA00022723"/>
    </source>
</evidence>
<name>A0A084Q7S8_STAC4</name>
<dbReference type="OMA" id="MYKVNSE"/>
<dbReference type="STRING" id="1283841.A0A084Q7S8"/>
<dbReference type="EMBL" id="KL661946">
    <property type="protein sequence ID" value="KFA60013.1"/>
    <property type="molecule type" value="Genomic_DNA"/>
</dbReference>
<accession>A0A084Q7S8</accession>
<feature type="chain" id="PRO_5001778970" description="Peptidase M14 domain-containing protein" evidence="11">
    <location>
        <begin position="17"/>
        <end position="420"/>
    </location>
</feature>
<dbReference type="SMART" id="SM00631">
    <property type="entry name" value="Zn_pept"/>
    <property type="match status" value="1"/>
</dbReference>
<dbReference type="GO" id="GO:0004181">
    <property type="term" value="F:metallocarboxypeptidase activity"/>
    <property type="evidence" value="ECO:0007669"/>
    <property type="project" value="InterPro"/>
</dbReference>
<dbReference type="SUPFAM" id="SSF53187">
    <property type="entry name" value="Zn-dependent exopeptidases"/>
    <property type="match status" value="1"/>
</dbReference>
<evidence type="ECO:0000313" key="13">
    <source>
        <dbReference type="EMBL" id="KFA60013.1"/>
    </source>
</evidence>
<evidence type="ECO:0000313" key="14">
    <source>
        <dbReference type="Proteomes" id="UP000028524"/>
    </source>
</evidence>
<evidence type="ECO:0000256" key="6">
    <source>
        <dbReference type="ARBA" id="ARBA00022729"/>
    </source>
</evidence>
<keyword evidence="4" id="KW-0645">Protease</keyword>
<dbReference type="Pfam" id="PF00246">
    <property type="entry name" value="Peptidase_M14"/>
    <property type="match status" value="1"/>
</dbReference>
<evidence type="ECO:0000256" key="7">
    <source>
        <dbReference type="ARBA" id="ARBA00022801"/>
    </source>
</evidence>
<reference evidence="13 14" key="1">
    <citation type="journal article" date="2014" name="BMC Genomics">
        <title>Comparative genome sequencing reveals chemotype-specific gene clusters in the toxigenic black mold Stachybotrys.</title>
        <authorList>
            <person name="Semeiks J."/>
            <person name="Borek D."/>
            <person name="Otwinowski Z."/>
            <person name="Grishin N.V."/>
        </authorList>
    </citation>
    <scope>NUCLEOTIDE SEQUENCE [LARGE SCALE GENOMIC DNA]</scope>
    <source>
        <strain evidence="13 14">IBT 40285</strain>
    </source>
</reference>
<evidence type="ECO:0000256" key="10">
    <source>
        <dbReference type="PROSITE-ProRule" id="PRU01379"/>
    </source>
</evidence>
<dbReference type="PROSITE" id="PS00133">
    <property type="entry name" value="CARBOXYPEPT_ZN_2"/>
    <property type="match status" value="1"/>
</dbReference>
<keyword evidence="8" id="KW-0862">Zinc</keyword>
<dbReference type="OrthoDB" id="3626597at2759"/>
<evidence type="ECO:0000256" key="4">
    <source>
        <dbReference type="ARBA" id="ARBA00022670"/>
    </source>
</evidence>
<dbReference type="AlphaFoldDB" id="A0A084Q7S8"/>
<keyword evidence="6 11" id="KW-0732">Signal</keyword>
<sequence length="420" mass="46244">MKAVAILGLALPFVAAKVSYDGYKAFRINNLDNWDATERALTELEYVSLNCEHNHQTLDVAIAPEHLDAFNALNLDATVVAEDVGAELAAEGEFKPYTASPRLANETTLPDPAYFESYHVFEEHLQFLDDLQAAFPHNSQIFVAGESLEGRPIQGIHIWGSCGPGKQAIVWQANVHAREWITGVTVEYMTYQLIQGYQRGDAIPRSTLNRYDFYVLPIVNPDGFVYTSTDNRLWRKNRQSRAGETCVGTDLNRNWPHQWDVPGGASEDPCSDAYRGEGPGDTPEMAVLSNFTRTLGETTGIKLFIDWHAYSQLILLPYSYSCTAEAENIDQQLELAGGVAAAIQGVNGLEFVYGPTCQVIYQASGSSMDFLLDIAGAELAWGFELRPASDSAGGFVIPASNIVPSGEENWAGMEYLFSVF</sequence>
<evidence type="ECO:0000256" key="1">
    <source>
        <dbReference type="ARBA" id="ARBA00001947"/>
    </source>
</evidence>
<dbReference type="InterPro" id="IPR000834">
    <property type="entry name" value="Peptidase_M14"/>
</dbReference>
<dbReference type="CDD" id="cd03860">
    <property type="entry name" value="M14_CP_A-B_like"/>
    <property type="match status" value="1"/>
</dbReference>
<dbReference type="HOGENOM" id="CLU_019326_1_1_1"/>
<dbReference type="PANTHER" id="PTHR11705">
    <property type="entry name" value="PROTEASE FAMILY M14 CARBOXYPEPTIDASE A,B"/>
    <property type="match status" value="1"/>
</dbReference>
<dbReference type="PROSITE" id="PS52035">
    <property type="entry name" value="PEPTIDASE_M14"/>
    <property type="match status" value="1"/>
</dbReference>
<feature type="signal peptide" evidence="11">
    <location>
        <begin position="1"/>
        <end position="16"/>
    </location>
</feature>
<evidence type="ECO:0000256" key="8">
    <source>
        <dbReference type="ARBA" id="ARBA00022833"/>
    </source>
</evidence>
<gene>
    <name evidence="13" type="ORF">S40285_08685</name>
</gene>
<evidence type="ECO:0000256" key="11">
    <source>
        <dbReference type="SAM" id="SignalP"/>
    </source>
</evidence>
<dbReference type="InParanoid" id="A0A084Q7S8"/>
<evidence type="ECO:0000259" key="12">
    <source>
        <dbReference type="PROSITE" id="PS52035"/>
    </source>
</evidence>
<keyword evidence="7" id="KW-0378">Hydrolase</keyword>
<dbReference type="GO" id="GO:0008270">
    <property type="term" value="F:zinc ion binding"/>
    <property type="evidence" value="ECO:0007669"/>
    <property type="project" value="InterPro"/>
</dbReference>
<dbReference type="InterPro" id="IPR057247">
    <property type="entry name" value="CARBOXYPEPT_ZN_2"/>
</dbReference>
<evidence type="ECO:0000256" key="9">
    <source>
        <dbReference type="ARBA" id="ARBA00023049"/>
    </source>
</evidence>
<keyword evidence="9" id="KW-0482">Metalloprotease</keyword>
<keyword evidence="14" id="KW-1185">Reference proteome</keyword>